<feature type="domain" description="CTCK" evidence="8">
    <location>
        <begin position="184"/>
        <end position="269"/>
    </location>
</feature>
<dbReference type="PANTHER" id="PTHR15273">
    <property type="entry name" value="DAN DOMAIN FAMILY MEMBER 5"/>
    <property type="match status" value="1"/>
</dbReference>
<reference evidence="10" key="1">
    <citation type="submission" date="2025-08" db="UniProtKB">
        <authorList>
            <consortium name="RefSeq"/>
        </authorList>
    </citation>
    <scope>IDENTIFICATION</scope>
</reference>
<dbReference type="GO" id="GO:0008285">
    <property type="term" value="P:negative regulation of cell population proliferation"/>
    <property type="evidence" value="ECO:0007669"/>
    <property type="project" value="Ensembl"/>
</dbReference>
<dbReference type="InterPro" id="IPR004133">
    <property type="entry name" value="DAN_dom"/>
</dbReference>
<keyword evidence="5" id="KW-1015">Disulfide bond</keyword>
<dbReference type="Pfam" id="PF03045">
    <property type="entry name" value="DAN"/>
    <property type="match status" value="1"/>
</dbReference>
<dbReference type="GO" id="GO:0042074">
    <property type="term" value="P:cell migration involved in gastrulation"/>
    <property type="evidence" value="ECO:0007669"/>
    <property type="project" value="Ensembl"/>
</dbReference>
<dbReference type="GO" id="GO:0009948">
    <property type="term" value="P:anterior/posterior axis specification"/>
    <property type="evidence" value="ECO:0007669"/>
    <property type="project" value="Ensembl"/>
</dbReference>
<keyword evidence="4" id="KW-0732">Signal</keyword>
<accession>A0A6J1UGA4</accession>
<sequence length="285" mass="32606">MSTLGFLYKCNHLPTAFFFKQKGIEGERQPPRIMLLLLFQILLISWLVKAEQREEMQQKNSIRDMLTKYLGEFEGIVGKPERPVVSLAEMKIKQDLPRGPRFLFPDTVKEEVADDLGGWASANITPSSMYPKHPPSHPQNKRDAAAAFRKDAKKFWDLFKLKTKSRSEEVILPIKISEIYQEVCNKLPFSQSITHENCDKVVIQNNLCFGKCSSFHVPGVDDSIYSFCSLCLPTKFSMKHLKMNCTMVNPVNKMVMIVEECKCEVQNMEEMGPGFLHTALHSNEP</sequence>
<keyword evidence="3 6" id="KW-0964">Secreted</keyword>
<dbReference type="GO" id="GO:0035582">
    <property type="term" value="P:sequestering of BMP in extracellular matrix"/>
    <property type="evidence" value="ECO:0007669"/>
    <property type="project" value="Ensembl"/>
</dbReference>
<evidence type="ECO:0000313" key="9">
    <source>
        <dbReference type="Proteomes" id="UP000504612"/>
    </source>
</evidence>
<comment type="similarity">
    <text evidence="2 6">Belongs to the DAN family.</text>
</comment>
<evidence type="ECO:0000313" key="10">
    <source>
        <dbReference type="RefSeq" id="XP_026527518.1"/>
    </source>
</evidence>
<protein>
    <submittedName>
        <fullName evidence="10">Cerberus isoform X1</fullName>
    </submittedName>
</protein>
<dbReference type="RefSeq" id="XP_026527518.1">
    <property type="nucleotide sequence ID" value="XM_026671733.1"/>
</dbReference>
<comment type="subcellular location">
    <subcellularLocation>
        <location evidence="1 6">Secreted</location>
    </subcellularLocation>
</comment>
<proteinExistence type="inferred from homology"/>
<dbReference type="GO" id="GO:0007399">
    <property type="term" value="P:nervous system development"/>
    <property type="evidence" value="ECO:0007669"/>
    <property type="project" value="Ensembl"/>
</dbReference>
<dbReference type="GO" id="GO:0036122">
    <property type="term" value="F:BMP binding"/>
    <property type="evidence" value="ECO:0007669"/>
    <property type="project" value="Ensembl"/>
</dbReference>
<evidence type="ECO:0000256" key="4">
    <source>
        <dbReference type="ARBA" id="ARBA00022729"/>
    </source>
</evidence>
<dbReference type="PROSITE" id="PS01225">
    <property type="entry name" value="CTCK_2"/>
    <property type="match status" value="1"/>
</dbReference>
<dbReference type="GO" id="GO:0032926">
    <property type="term" value="P:negative regulation of activin receptor signaling pathway"/>
    <property type="evidence" value="ECO:0007669"/>
    <property type="project" value="Ensembl"/>
</dbReference>
<dbReference type="GO" id="GO:0048263">
    <property type="term" value="P:determination of dorsal identity"/>
    <property type="evidence" value="ECO:0007669"/>
    <property type="project" value="Ensembl"/>
</dbReference>
<dbReference type="GO" id="GO:0023019">
    <property type="term" value="P:signal transduction involved in regulation of gene expression"/>
    <property type="evidence" value="ECO:0007669"/>
    <property type="project" value="Ensembl"/>
</dbReference>
<name>A0A6J1UGA4_9SAUR</name>
<dbReference type="Proteomes" id="UP000504612">
    <property type="component" value="Unplaced"/>
</dbReference>
<dbReference type="InterPro" id="IPR016860">
    <property type="entry name" value="Cerberus"/>
</dbReference>
<evidence type="ECO:0000256" key="6">
    <source>
        <dbReference type="PIRNR" id="PIRNR027807"/>
    </source>
</evidence>
<dbReference type="KEGG" id="nss:113414728"/>
<dbReference type="InterPro" id="IPR006207">
    <property type="entry name" value="Cys_knot_C"/>
</dbReference>
<evidence type="ECO:0000256" key="2">
    <source>
        <dbReference type="ARBA" id="ARBA00007872"/>
    </source>
</evidence>
<dbReference type="GO" id="GO:0001657">
    <property type="term" value="P:ureteric bud development"/>
    <property type="evidence" value="ECO:0007669"/>
    <property type="project" value="Ensembl"/>
</dbReference>
<keyword evidence="9" id="KW-1185">Reference proteome</keyword>
<dbReference type="GO" id="GO:2000381">
    <property type="term" value="P:negative regulation of mesoderm development"/>
    <property type="evidence" value="ECO:0007669"/>
    <property type="project" value="Ensembl"/>
</dbReference>
<dbReference type="GO" id="GO:0071276">
    <property type="term" value="P:cellular response to cadmium ion"/>
    <property type="evidence" value="ECO:0007669"/>
    <property type="project" value="Ensembl"/>
</dbReference>
<organism evidence="9 10">
    <name type="scientific">Notechis scutatus</name>
    <name type="common">mainland tiger snake</name>
    <dbReference type="NCBI Taxonomy" id="8663"/>
    <lineage>
        <taxon>Eukaryota</taxon>
        <taxon>Metazoa</taxon>
        <taxon>Chordata</taxon>
        <taxon>Craniata</taxon>
        <taxon>Vertebrata</taxon>
        <taxon>Euteleostomi</taxon>
        <taxon>Lepidosauria</taxon>
        <taxon>Squamata</taxon>
        <taxon>Bifurcata</taxon>
        <taxon>Unidentata</taxon>
        <taxon>Episquamata</taxon>
        <taxon>Toxicofera</taxon>
        <taxon>Serpentes</taxon>
        <taxon>Colubroidea</taxon>
        <taxon>Elapidae</taxon>
        <taxon>Hydrophiinae</taxon>
        <taxon>Notechis</taxon>
    </lineage>
</organism>
<evidence type="ECO:0000256" key="5">
    <source>
        <dbReference type="ARBA" id="ARBA00023157"/>
    </source>
</evidence>
<dbReference type="GO" id="GO:0030282">
    <property type="term" value="P:bone mineralization"/>
    <property type="evidence" value="ECO:0007669"/>
    <property type="project" value="Ensembl"/>
</dbReference>
<evidence type="ECO:0000259" key="8">
    <source>
        <dbReference type="PROSITE" id="PS01225"/>
    </source>
</evidence>
<dbReference type="GO" id="GO:0042803">
    <property type="term" value="F:protein homodimerization activity"/>
    <property type="evidence" value="ECO:0007669"/>
    <property type="project" value="Ensembl"/>
</dbReference>
<dbReference type="AlphaFoldDB" id="A0A6J1UGA4"/>
<dbReference type="PANTHER" id="PTHR15273:SF8">
    <property type="entry name" value="CERBERUS"/>
    <property type="match status" value="1"/>
</dbReference>
<dbReference type="InterPro" id="IPR029034">
    <property type="entry name" value="Cystine-knot_cytokine"/>
</dbReference>
<comment type="caution">
    <text evidence="7">Lacks conserved residue(s) required for the propagation of feature annotation.</text>
</comment>
<dbReference type="GO" id="GO:0003419">
    <property type="term" value="P:growth plate cartilage chondrocyte proliferation"/>
    <property type="evidence" value="ECO:0007669"/>
    <property type="project" value="Ensembl"/>
</dbReference>
<dbReference type="CTD" id="9350"/>
<evidence type="ECO:0000256" key="3">
    <source>
        <dbReference type="ARBA" id="ARBA00022525"/>
    </source>
</evidence>
<evidence type="ECO:0000256" key="7">
    <source>
        <dbReference type="PROSITE-ProRule" id="PRU00039"/>
    </source>
</evidence>
<gene>
    <name evidence="10" type="primary">CER1</name>
</gene>
<dbReference type="GO" id="GO:0005615">
    <property type="term" value="C:extracellular space"/>
    <property type="evidence" value="ECO:0007669"/>
    <property type="project" value="Ensembl"/>
</dbReference>
<evidence type="ECO:0000256" key="1">
    <source>
        <dbReference type="ARBA" id="ARBA00004613"/>
    </source>
</evidence>
<dbReference type="SMART" id="SM00041">
    <property type="entry name" value="CT"/>
    <property type="match status" value="1"/>
</dbReference>
<dbReference type="Gene3D" id="2.10.90.10">
    <property type="entry name" value="Cystine-knot cytokines"/>
    <property type="match status" value="1"/>
</dbReference>
<dbReference type="GeneID" id="113414728"/>
<dbReference type="GO" id="GO:0016015">
    <property type="term" value="F:morphogen activity"/>
    <property type="evidence" value="ECO:0007669"/>
    <property type="project" value="Ensembl"/>
</dbReference>